<evidence type="ECO:0000256" key="7">
    <source>
        <dbReference type="ARBA" id="ARBA00038437"/>
    </source>
</evidence>
<dbReference type="RefSeq" id="WP_255134803.1">
    <property type="nucleotide sequence ID" value="NZ_JANDBC010000002.1"/>
</dbReference>
<feature type="domain" description="Helicase C-terminal" evidence="14">
    <location>
        <begin position="216"/>
        <end position="378"/>
    </location>
</feature>
<dbReference type="GO" id="GO:0016787">
    <property type="term" value="F:hydrolase activity"/>
    <property type="evidence" value="ECO:0007669"/>
    <property type="project" value="UniProtKB-KW"/>
</dbReference>
<feature type="region of interest" description="Disordered" evidence="12">
    <location>
        <begin position="549"/>
        <end position="610"/>
    </location>
</feature>
<dbReference type="Pfam" id="PF00271">
    <property type="entry name" value="Helicase_C"/>
    <property type="match status" value="1"/>
</dbReference>
<organism evidence="16 17">
    <name type="scientific">Gracilimonas sediminicola</name>
    <dbReference type="NCBI Taxonomy" id="2952158"/>
    <lineage>
        <taxon>Bacteria</taxon>
        <taxon>Pseudomonadati</taxon>
        <taxon>Balneolota</taxon>
        <taxon>Balneolia</taxon>
        <taxon>Balneolales</taxon>
        <taxon>Balneolaceae</taxon>
        <taxon>Gracilimonas</taxon>
    </lineage>
</organism>
<dbReference type="InterPro" id="IPR014014">
    <property type="entry name" value="RNA_helicase_DEAD_Q_motif"/>
</dbReference>
<dbReference type="InterPro" id="IPR000629">
    <property type="entry name" value="RNA-helicase_DEAD-box_CS"/>
</dbReference>
<dbReference type="Gene3D" id="3.30.70.330">
    <property type="match status" value="1"/>
</dbReference>
<feature type="short sequence motif" description="Q motif" evidence="10">
    <location>
        <begin position="2"/>
        <end position="30"/>
    </location>
</feature>
<dbReference type="Pfam" id="PF03880">
    <property type="entry name" value="DbpA"/>
    <property type="match status" value="1"/>
</dbReference>
<evidence type="ECO:0000256" key="9">
    <source>
        <dbReference type="ARBA" id="ARBA00074363"/>
    </source>
</evidence>
<dbReference type="SMART" id="SM00487">
    <property type="entry name" value="DEXDc"/>
    <property type="match status" value="1"/>
</dbReference>
<evidence type="ECO:0000259" key="14">
    <source>
        <dbReference type="PROSITE" id="PS51194"/>
    </source>
</evidence>
<name>A0A9X2RHL9_9BACT</name>
<dbReference type="Gene3D" id="3.40.50.300">
    <property type="entry name" value="P-loop containing nucleotide triphosphate hydrolases"/>
    <property type="match status" value="2"/>
</dbReference>
<keyword evidence="2" id="KW-0963">Cytoplasm</keyword>
<keyword evidence="5 11" id="KW-0347">Helicase</keyword>
<dbReference type="CDD" id="cd12252">
    <property type="entry name" value="RRM_DbpA"/>
    <property type="match status" value="1"/>
</dbReference>
<dbReference type="InterPro" id="IPR011545">
    <property type="entry name" value="DEAD/DEAH_box_helicase_dom"/>
</dbReference>
<dbReference type="Proteomes" id="UP001139125">
    <property type="component" value="Unassembled WGS sequence"/>
</dbReference>
<sequence>MSSFKELGLSPEICQAVEDLGFETPTEVQSRAIPTILASQRDLIALAQTGTGKTGAFGMPVLQQVDANSNNVQVLVLSPTRELAIQIAKDLKSFAKHQKGIKTVAVYGGANISTQIRALNNGCQVVIGTPGRMLDLIRRRKLDVTNVRSLVLDEADEMLNMGFQDDLDAILADTPKGKQTLLFSATMPKQISKMARKYMNNPEEIEVNARNSGALNVEHHYYMVHAKDRYDALKRIADVNPDIYGIIFCRTRRETSEVASKLSKEGYNADLLNGDLSQAQRDEVMNRFRTKELQLLVATDVAARGLDVDNLTHVINYNLPDDLEVYIHRSGRTGRAGNSGIAVSIIHTREMGRVRALEKMSGKEFIKQDVPKGEEVCGVRMMDMVDKLKATEVNEKQIEKYLPQVYEKLADLGWQELIQHFVSMEFNQILEYYQQAGDINASAGRSKNNNNRNNSSRKNNGRSNSGGSGRHAEEGFTRYFLNVGNRDGLNPARLMGVVNEQLNGKKPNFGKIDIQNNFSFFEVEEGFDAKLFDAVNGTQFEGRDLSVELAKPDSNGSGSSSNGSSSGSYKGKGKVGSKSKRGNRKSKGDEPFSKSKGGRIKKKRSPEVYA</sequence>
<feature type="region of interest" description="Disordered" evidence="12">
    <location>
        <begin position="441"/>
        <end position="471"/>
    </location>
</feature>
<comment type="catalytic activity">
    <reaction evidence="8">
        <text>ATP + H2O = ADP + phosphate + H(+)</text>
        <dbReference type="Rhea" id="RHEA:13065"/>
        <dbReference type="ChEBI" id="CHEBI:15377"/>
        <dbReference type="ChEBI" id="CHEBI:15378"/>
        <dbReference type="ChEBI" id="CHEBI:30616"/>
        <dbReference type="ChEBI" id="CHEBI:43474"/>
        <dbReference type="ChEBI" id="CHEBI:456216"/>
        <dbReference type="EC" id="3.6.4.13"/>
    </reaction>
</comment>
<dbReference type="PROSITE" id="PS51192">
    <property type="entry name" value="HELICASE_ATP_BIND_1"/>
    <property type="match status" value="1"/>
</dbReference>
<dbReference type="CDD" id="cd18787">
    <property type="entry name" value="SF2_C_DEAD"/>
    <property type="match status" value="1"/>
</dbReference>
<dbReference type="InterPro" id="IPR044742">
    <property type="entry name" value="DEAD/DEAH_RhlB"/>
</dbReference>
<dbReference type="PROSITE" id="PS00039">
    <property type="entry name" value="DEAD_ATP_HELICASE"/>
    <property type="match status" value="1"/>
</dbReference>
<dbReference type="GO" id="GO:0005829">
    <property type="term" value="C:cytosol"/>
    <property type="evidence" value="ECO:0007669"/>
    <property type="project" value="TreeGrafter"/>
</dbReference>
<evidence type="ECO:0000256" key="4">
    <source>
        <dbReference type="ARBA" id="ARBA00022801"/>
    </source>
</evidence>
<dbReference type="InterPro" id="IPR014001">
    <property type="entry name" value="Helicase_ATP-bd"/>
</dbReference>
<evidence type="ECO:0000256" key="2">
    <source>
        <dbReference type="ARBA" id="ARBA00022490"/>
    </source>
</evidence>
<keyword evidence="3 11" id="KW-0547">Nucleotide-binding</keyword>
<accession>A0A9X2RHL9</accession>
<evidence type="ECO:0000313" key="17">
    <source>
        <dbReference type="Proteomes" id="UP001139125"/>
    </source>
</evidence>
<dbReference type="PANTHER" id="PTHR47959">
    <property type="entry name" value="ATP-DEPENDENT RNA HELICASE RHLE-RELATED"/>
    <property type="match status" value="1"/>
</dbReference>
<evidence type="ECO:0000256" key="3">
    <source>
        <dbReference type="ARBA" id="ARBA00022741"/>
    </source>
</evidence>
<feature type="domain" description="Helicase ATP-binding" evidence="13">
    <location>
        <begin position="34"/>
        <end position="205"/>
    </location>
</feature>
<dbReference type="PROSITE" id="PS51194">
    <property type="entry name" value="HELICASE_CTER"/>
    <property type="match status" value="1"/>
</dbReference>
<evidence type="ECO:0000256" key="10">
    <source>
        <dbReference type="PROSITE-ProRule" id="PRU00552"/>
    </source>
</evidence>
<dbReference type="CDD" id="cd00268">
    <property type="entry name" value="DEADc"/>
    <property type="match status" value="1"/>
</dbReference>
<evidence type="ECO:0000256" key="12">
    <source>
        <dbReference type="SAM" id="MobiDB-lite"/>
    </source>
</evidence>
<evidence type="ECO:0000259" key="13">
    <source>
        <dbReference type="PROSITE" id="PS51192"/>
    </source>
</evidence>
<feature type="compositionally biased region" description="Basic residues" evidence="12">
    <location>
        <begin position="571"/>
        <end position="585"/>
    </location>
</feature>
<evidence type="ECO:0000256" key="6">
    <source>
        <dbReference type="ARBA" id="ARBA00022840"/>
    </source>
</evidence>
<dbReference type="InterPro" id="IPR050079">
    <property type="entry name" value="DEAD_box_RNA_helicase"/>
</dbReference>
<dbReference type="EMBL" id="JANDBC010000002">
    <property type="protein sequence ID" value="MCP9291929.1"/>
    <property type="molecule type" value="Genomic_DNA"/>
</dbReference>
<evidence type="ECO:0000256" key="8">
    <source>
        <dbReference type="ARBA" id="ARBA00047984"/>
    </source>
</evidence>
<dbReference type="InterPro" id="IPR005580">
    <property type="entry name" value="DbpA/CsdA_RNA-bd_dom"/>
</dbReference>
<evidence type="ECO:0000313" key="16">
    <source>
        <dbReference type="EMBL" id="MCP9291929.1"/>
    </source>
</evidence>
<dbReference type="InterPro" id="IPR012677">
    <property type="entry name" value="Nucleotide-bd_a/b_plait_sf"/>
</dbReference>
<evidence type="ECO:0000256" key="1">
    <source>
        <dbReference type="ARBA" id="ARBA00012552"/>
    </source>
</evidence>
<evidence type="ECO:0000256" key="5">
    <source>
        <dbReference type="ARBA" id="ARBA00022806"/>
    </source>
</evidence>
<evidence type="ECO:0000259" key="15">
    <source>
        <dbReference type="PROSITE" id="PS51195"/>
    </source>
</evidence>
<dbReference type="InterPro" id="IPR027417">
    <property type="entry name" value="P-loop_NTPase"/>
</dbReference>
<feature type="compositionally biased region" description="Low complexity" evidence="12">
    <location>
        <begin position="441"/>
        <end position="463"/>
    </location>
</feature>
<dbReference type="GO" id="GO:0042255">
    <property type="term" value="P:ribosome assembly"/>
    <property type="evidence" value="ECO:0007669"/>
    <property type="project" value="UniProtKB-ARBA"/>
</dbReference>
<keyword evidence="17" id="KW-1185">Reference proteome</keyword>
<reference evidence="16" key="1">
    <citation type="submission" date="2022-06" db="EMBL/GenBank/DDBJ databases">
        <title>Gracilimonas sp. CAU 1638 isolated from sea sediment.</title>
        <authorList>
            <person name="Kim W."/>
        </authorList>
    </citation>
    <scope>NUCLEOTIDE SEQUENCE</scope>
    <source>
        <strain evidence="16">CAU 1638</strain>
    </source>
</reference>
<evidence type="ECO:0000256" key="11">
    <source>
        <dbReference type="RuleBase" id="RU000492"/>
    </source>
</evidence>
<dbReference type="EC" id="3.6.4.13" evidence="1"/>
<dbReference type="Pfam" id="PF00270">
    <property type="entry name" value="DEAD"/>
    <property type="match status" value="1"/>
</dbReference>
<dbReference type="InterPro" id="IPR001650">
    <property type="entry name" value="Helicase_C-like"/>
</dbReference>
<keyword evidence="6 11" id="KW-0067">ATP-binding</keyword>
<dbReference type="GO" id="GO:0009266">
    <property type="term" value="P:response to temperature stimulus"/>
    <property type="evidence" value="ECO:0007669"/>
    <property type="project" value="UniProtKB-ARBA"/>
</dbReference>
<dbReference type="GO" id="GO:0003676">
    <property type="term" value="F:nucleic acid binding"/>
    <property type="evidence" value="ECO:0007669"/>
    <property type="project" value="InterPro"/>
</dbReference>
<dbReference type="PROSITE" id="PS51195">
    <property type="entry name" value="Q_MOTIF"/>
    <property type="match status" value="1"/>
</dbReference>
<dbReference type="SMART" id="SM00490">
    <property type="entry name" value="HELICc"/>
    <property type="match status" value="1"/>
</dbReference>
<dbReference type="GO" id="GO:0003724">
    <property type="term" value="F:RNA helicase activity"/>
    <property type="evidence" value="ECO:0007669"/>
    <property type="project" value="UniProtKB-EC"/>
</dbReference>
<comment type="similarity">
    <text evidence="7 11">Belongs to the DEAD box helicase family.</text>
</comment>
<comment type="caution">
    <text evidence="16">The sequence shown here is derived from an EMBL/GenBank/DDBJ whole genome shotgun (WGS) entry which is preliminary data.</text>
</comment>
<protein>
    <recommendedName>
        <fullName evidence="9">DEAD-box ATP-dependent RNA helicase RhpA</fullName>
        <ecNumber evidence="1">3.6.4.13</ecNumber>
    </recommendedName>
</protein>
<dbReference type="PANTHER" id="PTHR47959:SF13">
    <property type="entry name" value="ATP-DEPENDENT RNA HELICASE RHLE"/>
    <property type="match status" value="1"/>
</dbReference>
<proteinExistence type="inferred from homology"/>
<feature type="domain" description="DEAD-box RNA helicase Q" evidence="15">
    <location>
        <begin position="2"/>
        <end position="30"/>
    </location>
</feature>
<keyword evidence="4 11" id="KW-0378">Hydrolase</keyword>
<dbReference type="AlphaFoldDB" id="A0A9X2RHL9"/>
<gene>
    <name evidence="16" type="ORF">NM125_10115</name>
</gene>
<dbReference type="SUPFAM" id="SSF52540">
    <property type="entry name" value="P-loop containing nucleoside triphosphate hydrolases"/>
    <property type="match status" value="1"/>
</dbReference>
<dbReference type="GO" id="GO:0005524">
    <property type="term" value="F:ATP binding"/>
    <property type="evidence" value="ECO:0007669"/>
    <property type="project" value="UniProtKB-KW"/>
</dbReference>
<feature type="compositionally biased region" description="Low complexity" evidence="12">
    <location>
        <begin position="554"/>
        <end position="569"/>
    </location>
</feature>
<dbReference type="FunFam" id="3.40.50.300:FF:000108">
    <property type="entry name" value="ATP-dependent RNA helicase RhlE"/>
    <property type="match status" value="1"/>
</dbReference>